<protein>
    <submittedName>
        <fullName evidence="2">Uncharacterized protein</fullName>
    </submittedName>
</protein>
<evidence type="ECO:0000313" key="2">
    <source>
        <dbReference type="EMBL" id="CAD8351942.1"/>
    </source>
</evidence>
<organism evidence="2">
    <name type="scientific">Pyrodinium bahamense</name>
    <dbReference type="NCBI Taxonomy" id="73915"/>
    <lineage>
        <taxon>Eukaryota</taxon>
        <taxon>Sar</taxon>
        <taxon>Alveolata</taxon>
        <taxon>Dinophyceae</taxon>
        <taxon>Gonyaulacales</taxon>
        <taxon>Pyrocystaceae</taxon>
        <taxon>Pyrodinium</taxon>
    </lineage>
</organism>
<sequence length="126" mass="13932">MALRTAALAALLHSLVLVMGNTEEEYDTTGLLQRRTSCASGECEPCKCCWTWTPGSCGNDDGSDCHKECCSQLDEYDYCLKNSNPAKANCNWVHENGACNPNFIKDKIGGPNPDFCWQYCCSKFGR</sequence>
<feature type="chain" id="PRO_5030604802" evidence="1">
    <location>
        <begin position="21"/>
        <end position="126"/>
    </location>
</feature>
<dbReference type="AlphaFoldDB" id="A0A7S0A3B9"/>
<name>A0A7S0A3B9_9DINO</name>
<reference evidence="2" key="1">
    <citation type="submission" date="2021-01" db="EMBL/GenBank/DDBJ databases">
        <authorList>
            <person name="Corre E."/>
            <person name="Pelletier E."/>
            <person name="Niang G."/>
            <person name="Scheremetjew M."/>
            <person name="Finn R."/>
            <person name="Kale V."/>
            <person name="Holt S."/>
            <person name="Cochrane G."/>
            <person name="Meng A."/>
            <person name="Brown T."/>
            <person name="Cohen L."/>
        </authorList>
    </citation>
    <scope>NUCLEOTIDE SEQUENCE</scope>
    <source>
        <strain evidence="2">Pbaha01</strain>
    </source>
</reference>
<feature type="signal peptide" evidence="1">
    <location>
        <begin position="1"/>
        <end position="20"/>
    </location>
</feature>
<keyword evidence="1" id="KW-0732">Signal</keyword>
<dbReference type="EMBL" id="HBEG01012129">
    <property type="protein sequence ID" value="CAD8351942.1"/>
    <property type="molecule type" value="Transcribed_RNA"/>
</dbReference>
<evidence type="ECO:0000256" key="1">
    <source>
        <dbReference type="SAM" id="SignalP"/>
    </source>
</evidence>
<accession>A0A7S0A3B9</accession>
<gene>
    <name evidence="2" type="ORF">PBAH0796_LOCUS7309</name>
</gene>
<proteinExistence type="predicted"/>